<keyword evidence="11" id="KW-1185">Reference proteome</keyword>
<comment type="caution">
    <text evidence="10">The sequence shown here is derived from an EMBL/GenBank/DDBJ whole genome shotgun (WGS) entry which is preliminary data.</text>
</comment>
<accession>A0ABD3BR58</accession>
<feature type="compositionally biased region" description="Polar residues" evidence="7">
    <location>
        <begin position="43"/>
        <end position="52"/>
    </location>
</feature>
<gene>
    <name evidence="10" type="ORF">CASFOL_036750</name>
</gene>
<dbReference type="Proteomes" id="UP001632038">
    <property type="component" value="Unassembled WGS sequence"/>
</dbReference>
<keyword evidence="3 6" id="KW-0812">Transmembrane</keyword>
<evidence type="ECO:0000256" key="8">
    <source>
        <dbReference type="SAM" id="Phobius"/>
    </source>
</evidence>
<evidence type="ECO:0000256" key="5">
    <source>
        <dbReference type="ARBA" id="ARBA00023136"/>
    </source>
</evidence>
<protein>
    <recommendedName>
        <fullName evidence="9">Membrane insertase YidC/Oxa/ALB C-terminal domain-containing protein</fullName>
    </recommendedName>
</protein>
<proteinExistence type="inferred from homology"/>
<evidence type="ECO:0000256" key="2">
    <source>
        <dbReference type="ARBA" id="ARBA00010583"/>
    </source>
</evidence>
<evidence type="ECO:0000259" key="9">
    <source>
        <dbReference type="Pfam" id="PF02096"/>
    </source>
</evidence>
<dbReference type="CDD" id="cd20069">
    <property type="entry name" value="5TM_Oxa1-like"/>
    <property type="match status" value="1"/>
</dbReference>
<name>A0ABD3BR58_9LAMI</name>
<evidence type="ECO:0000256" key="1">
    <source>
        <dbReference type="ARBA" id="ARBA00004141"/>
    </source>
</evidence>
<dbReference type="PANTHER" id="PTHR12428:SF34">
    <property type="entry name" value="MITOCHONDRIAL INNER MEMBRANE PROTEIN OXA1-LIKE"/>
    <property type="match status" value="1"/>
</dbReference>
<feature type="transmembrane region" description="Helical" evidence="8">
    <location>
        <begin position="319"/>
        <end position="341"/>
    </location>
</feature>
<dbReference type="InterPro" id="IPR001708">
    <property type="entry name" value="YidC/ALB3/OXA1/COX18"/>
</dbReference>
<evidence type="ECO:0000256" key="4">
    <source>
        <dbReference type="ARBA" id="ARBA00022989"/>
    </source>
</evidence>
<dbReference type="PANTHER" id="PTHR12428">
    <property type="entry name" value="OXA1"/>
    <property type="match status" value="1"/>
</dbReference>
<evidence type="ECO:0000313" key="10">
    <source>
        <dbReference type="EMBL" id="KAL3619180.1"/>
    </source>
</evidence>
<comment type="similarity">
    <text evidence="2">Belongs to the OXA1/ALB3/YidC (TC 2.A.9.2) family.</text>
</comment>
<sequence>MAFRRSIVARAKPLYQQQRAAAPFSHFHRDDDDDRKSLHNKPISKNPNTPNYTHRRLSGIGGNNFGTFNRSKDLFRDWRFSIPAACGPVFVRNMSSFGDRQADKMEIMTDMADVFGDKAAEVASHVGPVANEVAIAAADSFPPVAALQYLIDYVHCYTGLNWWASIVVTTLLIRWIQLPLMINTVKSSSKFAILRPRLEEIKEEMQSRDMSPAAVTEGQARMKKLFKEYGVTPFAPLKGLLITGPIFCCFFFAVKNMSENVASFKDGGALWFTDLTTPDSMYIFPVLTALTFWITVECNAQEGMEGNPTASMIKNVSRVFAVLTVPFTATFPKALFCYWITSNLFSLAYGLVLRKPEVKKFLGIPIIPVTPPPSTDQKTTFSFFESLKKYADAQQQQQQQQSLSSSSSSPSSETSSKPVNTKISSSSVLSQRIRSLEREIKGRKKTKKM</sequence>
<feature type="region of interest" description="Disordered" evidence="7">
    <location>
        <begin position="392"/>
        <end position="449"/>
    </location>
</feature>
<reference evidence="11" key="1">
    <citation type="journal article" date="2024" name="IScience">
        <title>Strigolactones Initiate the Formation of Haustorium-like Structures in Castilleja.</title>
        <authorList>
            <person name="Buerger M."/>
            <person name="Peterson D."/>
            <person name="Chory J."/>
        </authorList>
    </citation>
    <scope>NUCLEOTIDE SEQUENCE [LARGE SCALE GENOMIC DNA]</scope>
</reference>
<comment type="similarity">
    <text evidence="6">Belongs to the OXA1/ALB3/YidC family.</text>
</comment>
<dbReference type="AlphaFoldDB" id="A0ABD3BR58"/>
<dbReference type="Pfam" id="PF02096">
    <property type="entry name" value="60KD_IMP"/>
    <property type="match status" value="1"/>
</dbReference>
<feature type="domain" description="Membrane insertase YidC/Oxa/ALB C-terminal" evidence="9">
    <location>
        <begin position="162"/>
        <end position="353"/>
    </location>
</feature>
<feature type="compositionally biased region" description="Basic and acidic residues" evidence="7">
    <location>
        <begin position="27"/>
        <end position="37"/>
    </location>
</feature>
<keyword evidence="4 8" id="KW-1133">Transmembrane helix</keyword>
<feature type="region of interest" description="Disordered" evidence="7">
    <location>
        <begin position="19"/>
        <end position="53"/>
    </location>
</feature>
<comment type="subcellular location">
    <subcellularLocation>
        <location evidence="1 6">Membrane</location>
        <topology evidence="1 6">Multi-pass membrane protein</topology>
    </subcellularLocation>
</comment>
<organism evidence="10 11">
    <name type="scientific">Castilleja foliolosa</name>
    <dbReference type="NCBI Taxonomy" id="1961234"/>
    <lineage>
        <taxon>Eukaryota</taxon>
        <taxon>Viridiplantae</taxon>
        <taxon>Streptophyta</taxon>
        <taxon>Embryophyta</taxon>
        <taxon>Tracheophyta</taxon>
        <taxon>Spermatophyta</taxon>
        <taxon>Magnoliopsida</taxon>
        <taxon>eudicotyledons</taxon>
        <taxon>Gunneridae</taxon>
        <taxon>Pentapetalae</taxon>
        <taxon>asterids</taxon>
        <taxon>lamiids</taxon>
        <taxon>Lamiales</taxon>
        <taxon>Orobanchaceae</taxon>
        <taxon>Pedicularideae</taxon>
        <taxon>Castillejinae</taxon>
        <taxon>Castilleja</taxon>
    </lineage>
</organism>
<dbReference type="NCBIfam" id="TIGR03592">
    <property type="entry name" value="yidC_oxa1_cterm"/>
    <property type="match status" value="1"/>
</dbReference>
<dbReference type="EMBL" id="JAVIJP010000069">
    <property type="protein sequence ID" value="KAL3619180.1"/>
    <property type="molecule type" value="Genomic_DNA"/>
</dbReference>
<keyword evidence="5 8" id="KW-0472">Membrane</keyword>
<evidence type="ECO:0000256" key="7">
    <source>
        <dbReference type="SAM" id="MobiDB-lite"/>
    </source>
</evidence>
<evidence type="ECO:0000313" key="11">
    <source>
        <dbReference type="Proteomes" id="UP001632038"/>
    </source>
</evidence>
<evidence type="ECO:0000256" key="6">
    <source>
        <dbReference type="RuleBase" id="RU003945"/>
    </source>
</evidence>
<feature type="transmembrane region" description="Helical" evidence="8">
    <location>
        <begin position="231"/>
        <end position="254"/>
    </location>
</feature>
<evidence type="ECO:0000256" key="3">
    <source>
        <dbReference type="ARBA" id="ARBA00022692"/>
    </source>
</evidence>
<feature type="compositionally biased region" description="Low complexity" evidence="7">
    <location>
        <begin position="394"/>
        <end position="416"/>
    </location>
</feature>
<dbReference type="GO" id="GO:0016020">
    <property type="term" value="C:membrane"/>
    <property type="evidence" value="ECO:0007669"/>
    <property type="project" value="UniProtKB-SubCell"/>
</dbReference>
<feature type="compositionally biased region" description="Low complexity" evidence="7">
    <location>
        <begin position="423"/>
        <end position="433"/>
    </location>
</feature>
<dbReference type="InterPro" id="IPR028055">
    <property type="entry name" value="YidC/Oxa/ALB_C"/>
</dbReference>